<dbReference type="RefSeq" id="WP_091791016.1">
    <property type="nucleotide sequence ID" value="NZ_FNAF01000001.1"/>
</dbReference>
<gene>
    <name evidence="2" type="ORF">SAMN04489866_101340</name>
</gene>
<dbReference type="AlphaFoldDB" id="A0A1G6SIB3"/>
<dbReference type="Pfam" id="PF02579">
    <property type="entry name" value="Nitro_FeMo-Co"/>
    <property type="match status" value="1"/>
</dbReference>
<protein>
    <submittedName>
        <fullName evidence="2">Predicted Fe-Mo cluster-binding protein, NifX family</fullName>
    </submittedName>
</protein>
<dbReference type="Proteomes" id="UP000198995">
    <property type="component" value="Unassembled WGS sequence"/>
</dbReference>
<name>A0A1G6SIB3_PEPNI</name>
<organism evidence="2 3">
    <name type="scientific">Peptococcus niger</name>
    <dbReference type="NCBI Taxonomy" id="2741"/>
    <lineage>
        <taxon>Bacteria</taxon>
        <taxon>Bacillati</taxon>
        <taxon>Bacillota</taxon>
        <taxon>Clostridia</taxon>
        <taxon>Eubacteriales</taxon>
        <taxon>Peptococcaceae</taxon>
        <taxon>Peptococcus</taxon>
    </lineage>
</organism>
<keyword evidence="3" id="KW-1185">Reference proteome</keyword>
<dbReference type="InterPro" id="IPR036105">
    <property type="entry name" value="DiNase_FeMo-co_biosyn_sf"/>
</dbReference>
<dbReference type="InterPro" id="IPR003731">
    <property type="entry name" value="Di-Nase_FeMo-co_biosynth"/>
</dbReference>
<dbReference type="STRING" id="2741.SAMN04489866_101340"/>
<evidence type="ECO:0000313" key="2">
    <source>
        <dbReference type="EMBL" id="SDD16533.1"/>
    </source>
</evidence>
<dbReference type="SUPFAM" id="SSF53146">
    <property type="entry name" value="Nitrogenase accessory factor-like"/>
    <property type="match status" value="1"/>
</dbReference>
<reference evidence="2 3" key="1">
    <citation type="submission" date="2016-10" db="EMBL/GenBank/DDBJ databases">
        <authorList>
            <person name="de Groot N.N."/>
        </authorList>
    </citation>
    <scope>NUCLEOTIDE SEQUENCE [LARGE SCALE GENOMIC DNA]</scope>
    <source>
        <strain evidence="2 3">DSM 20475</strain>
    </source>
</reference>
<dbReference type="PANTHER" id="PTHR42983">
    <property type="entry name" value="DINITROGENASE IRON-MOLYBDENUM COFACTOR PROTEIN-RELATED"/>
    <property type="match status" value="1"/>
</dbReference>
<proteinExistence type="predicted"/>
<dbReference type="PANTHER" id="PTHR42983:SF1">
    <property type="entry name" value="IRON-MOLYBDENUM PROTEIN"/>
    <property type="match status" value="1"/>
</dbReference>
<sequence length="136" mass="14575">MRIAITYDEGQIFQHFGRTSHFKLFDVDHQVVKSSEVVDTAGHGHGALADFLKGLKVDLVICGNIGPGAQEALNNAGIDFYGGVTGSVDKAAEDFLAGQLAYNPNVCCSDHDHGHGQGHFCANHQQDDRSGGGWHE</sequence>
<evidence type="ECO:0000259" key="1">
    <source>
        <dbReference type="Pfam" id="PF02579"/>
    </source>
</evidence>
<dbReference type="Gene3D" id="3.30.420.130">
    <property type="entry name" value="Dinitrogenase iron-molybdenum cofactor biosynthesis domain"/>
    <property type="match status" value="1"/>
</dbReference>
<dbReference type="OrthoDB" id="280278at2"/>
<dbReference type="EMBL" id="FNAF01000001">
    <property type="protein sequence ID" value="SDD16533.1"/>
    <property type="molecule type" value="Genomic_DNA"/>
</dbReference>
<accession>A0A1G6SIB3</accession>
<dbReference type="InterPro" id="IPR033913">
    <property type="entry name" value="MTH1175_dom"/>
</dbReference>
<dbReference type="CDD" id="cd00851">
    <property type="entry name" value="MTH1175"/>
    <property type="match status" value="1"/>
</dbReference>
<evidence type="ECO:0000313" key="3">
    <source>
        <dbReference type="Proteomes" id="UP000198995"/>
    </source>
</evidence>
<feature type="domain" description="Dinitrogenase iron-molybdenum cofactor biosynthesis" evidence="1">
    <location>
        <begin position="8"/>
        <end position="96"/>
    </location>
</feature>